<organism evidence="2 3">
    <name type="scientific">Pisum sativum</name>
    <name type="common">Garden pea</name>
    <name type="synonym">Lathyrus oleraceus</name>
    <dbReference type="NCBI Taxonomy" id="3888"/>
    <lineage>
        <taxon>Eukaryota</taxon>
        <taxon>Viridiplantae</taxon>
        <taxon>Streptophyta</taxon>
        <taxon>Embryophyta</taxon>
        <taxon>Tracheophyta</taxon>
        <taxon>Spermatophyta</taxon>
        <taxon>Magnoliopsida</taxon>
        <taxon>eudicotyledons</taxon>
        <taxon>Gunneridae</taxon>
        <taxon>Pentapetalae</taxon>
        <taxon>rosids</taxon>
        <taxon>fabids</taxon>
        <taxon>Fabales</taxon>
        <taxon>Fabaceae</taxon>
        <taxon>Papilionoideae</taxon>
        <taxon>50 kb inversion clade</taxon>
        <taxon>NPAAA clade</taxon>
        <taxon>Hologalegina</taxon>
        <taxon>IRL clade</taxon>
        <taxon>Fabeae</taxon>
        <taxon>Lathyrus</taxon>
    </lineage>
</organism>
<evidence type="ECO:0000313" key="3">
    <source>
        <dbReference type="Proteomes" id="UP001058974"/>
    </source>
</evidence>
<evidence type="ECO:0000256" key="1">
    <source>
        <dbReference type="SAM" id="MobiDB-lite"/>
    </source>
</evidence>
<dbReference type="AlphaFoldDB" id="A0A9D5AEZ4"/>
<reference evidence="2 3" key="1">
    <citation type="journal article" date="2022" name="Nat. Genet.">
        <title>Improved pea reference genome and pan-genome highlight genomic features and evolutionary characteristics.</title>
        <authorList>
            <person name="Yang T."/>
            <person name="Liu R."/>
            <person name="Luo Y."/>
            <person name="Hu S."/>
            <person name="Wang D."/>
            <person name="Wang C."/>
            <person name="Pandey M.K."/>
            <person name="Ge S."/>
            <person name="Xu Q."/>
            <person name="Li N."/>
            <person name="Li G."/>
            <person name="Huang Y."/>
            <person name="Saxena R.K."/>
            <person name="Ji Y."/>
            <person name="Li M."/>
            <person name="Yan X."/>
            <person name="He Y."/>
            <person name="Liu Y."/>
            <person name="Wang X."/>
            <person name="Xiang C."/>
            <person name="Varshney R.K."/>
            <person name="Ding H."/>
            <person name="Gao S."/>
            <person name="Zong X."/>
        </authorList>
    </citation>
    <scope>NUCLEOTIDE SEQUENCE [LARGE SCALE GENOMIC DNA]</scope>
    <source>
        <strain evidence="2 3">cv. Zhongwan 6</strain>
    </source>
</reference>
<comment type="caution">
    <text evidence="2">The sequence shown here is derived from an EMBL/GenBank/DDBJ whole genome shotgun (WGS) entry which is preliminary data.</text>
</comment>
<feature type="region of interest" description="Disordered" evidence="1">
    <location>
        <begin position="155"/>
        <end position="192"/>
    </location>
</feature>
<accession>A0A9D5AEZ4</accession>
<dbReference type="Proteomes" id="UP001058974">
    <property type="component" value="Chromosome 5"/>
</dbReference>
<keyword evidence="3" id="KW-1185">Reference proteome</keyword>
<dbReference type="Gramene" id="Psat5g074440.1">
    <property type="protein sequence ID" value="Psat5g074440.1.cds"/>
    <property type="gene ID" value="Psat5g074440"/>
</dbReference>
<feature type="region of interest" description="Disordered" evidence="1">
    <location>
        <begin position="122"/>
        <end position="143"/>
    </location>
</feature>
<dbReference type="EMBL" id="JAMSHJ010000005">
    <property type="protein sequence ID" value="KAI5405474.1"/>
    <property type="molecule type" value="Genomic_DNA"/>
</dbReference>
<feature type="compositionally biased region" description="Basic and acidic residues" evidence="1">
    <location>
        <begin position="156"/>
        <end position="173"/>
    </location>
</feature>
<name>A0A9D5AEZ4_PEA</name>
<dbReference type="Gramene" id="Psat05G0231100-T1">
    <property type="protein sequence ID" value="KAI5405474.1"/>
    <property type="gene ID" value="KIW84_052311"/>
</dbReference>
<proteinExistence type="predicted"/>
<sequence length="192" mass="21612">MKEVVISTTTIVNERKITLSYKVAVTGKTPSEEDDNATKYQDIEDSGSGNATFDRLRLEERKFGKYDALNSYFSSYSENARKKNRIQSSGESVEYEGMHLLCLTCGRIGHYKENYNEQIVKTSKDNTEGGEKDKTTRENKGNTEKEIIGSWTVGSKEQKQCKGNETNEGRRNEYTSAGKHGGAPKTIWDACH</sequence>
<protein>
    <submittedName>
        <fullName evidence="2">Uncharacterized protein</fullName>
    </submittedName>
</protein>
<gene>
    <name evidence="2" type="ORF">KIW84_052311</name>
</gene>
<evidence type="ECO:0000313" key="2">
    <source>
        <dbReference type="EMBL" id="KAI5405474.1"/>
    </source>
</evidence>